<evidence type="ECO:0000256" key="6">
    <source>
        <dbReference type="ARBA" id="ARBA00022989"/>
    </source>
</evidence>
<dbReference type="RefSeq" id="WP_043873493.1">
    <property type="nucleotide sequence ID" value="NZ_CCVW01000001.1"/>
</dbReference>
<accession>A0A078KZB7</accession>
<dbReference type="Pfam" id="PF13231">
    <property type="entry name" value="PMT_2"/>
    <property type="match status" value="1"/>
</dbReference>
<sequence length="462" mass="52825">MFSPNYFKACLPFVRFACIGFLFVGALCLLRLFVCEPTLGWDEAEQAVIAQQFSAGYLAQPPLYYWLQYLVFQCLGISLFSIALLKFSLIFLCLYFYHQICRLHCQDKLLAWCATLSWALIPNISIDLLPHRTHAVLSLLAACLTWYWLIKPSRLSKSFWYAGFGIIIGIGCLAKSNYLLFLSILLLSALTIKEFRQRLLQRHLLLSLVFICLVSGGYWYWLIDNFATGMSSAFKLSLNNKDLKNGILQLLKAYLIYGIPVGLLALFFPFWRQKVEANSANSLLWRYHLLVLPLLLLIVITANLHDFKAHWALSLFFLSPLLIVSQITKTGYSVKRAKSYLVLCILVQLLILAAWANRSYRLANFPLQPLVESIRKEQQPEVTLVSPSHWLLGSLMINLPAEHGFLLHRALLHKPLPSGRLLIVWKGGEIPEWVDVLVPSSPERQIRKLVVNQVIMASYVYK</sequence>
<keyword evidence="3" id="KW-0328">Glycosyltransferase</keyword>
<evidence type="ECO:0000256" key="5">
    <source>
        <dbReference type="ARBA" id="ARBA00022692"/>
    </source>
</evidence>
<keyword evidence="7 8" id="KW-0472">Membrane</keyword>
<dbReference type="PANTHER" id="PTHR33908:SF11">
    <property type="entry name" value="MEMBRANE PROTEIN"/>
    <property type="match status" value="1"/>
</dbReference>
<dbReference type="eggNOG" id="COG1807">
    <property type="taxonomic scope" value="Bacteria"/>
</dbReference>
<dbReference type="GO" id="GO:0005886">
    <property type="term" value="C:plasma membrane"/>
    <property type="evidence" value="ECO:0007669"/>
    <property type="project" value="UniProtKB-SubCell"/>
</dbReference>
<evidence type="ECO:0000256" key="8">
    <source>
        <dbReference type="SAM" id="Phobius"/>
    </source>
</evidence>
<evidence type="ECO:0000313" key="10">
    <source>
        <dbReference type="EMBL" id="CDZ77083.1"/>
    </source>
</evidence>
<reference evidence="10 11" key="1">
    <citation type="submission" date="2014-06" db="EMBL/GenBank/DDBJ databases">
        <authorList>
            <person name="Urmite Genomes Urmite Genomes"/>
        </authorList>
    </citation>
    <scope>NUCLEOTIDE SEQUENCE [LARGE SCALE GENOMIC DNA]</scope>
</reference>
<dbReference type="InterPro" id="IPR038731">
    <property type="entry name" value="RgtA/B/C-like"/>
</dbReference>
<dbReference type="InterPro" id="IPR050297">
    <property type="entry name" value="LipidA_mod_glycosyltrf_83"/>
</dbReference>
<dbReference type="STRING" id="1034943.BN59_01362"/>
<dbReference type="PANTHER" id="PTHR33908">
    <property type="entry name" value="MANNOSYLTRANSFERASE YKCB-RELATED"/>
    <property type="match status" value="1"/>
</dbReference>
<keyword evidence="2" id="KW-1003">Cell membrane</keyword>
<feature type="transmembrane region" description="Helical" evidence="8">
    <location>
        <begin position="159"/>
        <end position="192"/>
    </location>
</feature>
<gene>
    <name evidence="10" type="ORF">BN59_01362</name>
</gene>
<keyword evidence="5 8" id="KW-0812">Transmembrane</keyword>
<protein>
    <recommendedName>
        <fullName evidence="9">Glycosyltransferase RgtA/B/C/D-like domain-containing protein</fullName>
    </recommendedName>
</protein>
<feature type="transmembrane region" description="Helical" evidence="8">
    <location>
        <begin position="283"/>
        <end position="304"/>
    </location>
</feature>
<feature type="transmembrane region" description="Helical" evidence="8">
    <location>
        <begin position="310"/>
        <end position="328"/>
    </location>
</feature>
<organism evidence="10 11">
    <name type="scientific">Legionella massiliensis</name>
    <dbReference type="NCBI Taxonomy" id="1034943"/>
    <lineage>
        <taxon>Bacteria</taxon>
        <taxon>Pseudomonadati</taxon>
        <taxon>Pseudomonadota</taxon>
        <taxon>Gammaproteobacteria</taxon>
        <taxon>Legionellales</taxon>
        <taxon>Legionellaceae</taxon>
        <taxon>Legionella</taxon>
    </lineage>
</organism>
<dbReference type="GO" id="GO:0016763">
    <property type="term" value="F:pentosyltransferase activity"/>
    <property type="evidence" value="ECO:0007669"/>
    <property type="project" value="TreeGrafter"/>
</dbReference>
<dbReference type="GO" id="GO:0009103">
    <property type="term" value="P:lipopolysaccharide biosynthetic process"/>
    <property type="evidence" value="ECO:0007669"/>
    <property type="project" value="UniProtKB-ARBA"/>
</dbReference>
<keyword evidence="6 8" id="KW-1133">Transmembrane helix</keyword>
<feature type="transmembrane region" description="Helical" evidence="8">
    <location>
        <begin position="204"/>
        <end position="222"/>
    </location>
</feature>
<feature type="transmembrane region" description="Helical" evidence="8">
    <location>
        <begin position="12"/>
        <end position="34"/>
    </location>
</feature>
<comment type="subcellular location">
    <subcellularLocation>
        <location evidence="1">Cell membrane</location>
        <topology evidence="1">Multi-pass membrane protein</topology>
    </subcellularLocation>
</comment>
<dbReference type="OrthoDB" id="9153955at2"/>
<evidence type="ECO:0000256" key="4">
    <source>
        <dbReference type="ARBA" id="ARBA00022679"/>
    </source>
</evidence>
<evidence type="ECO:0000256" key="7">
    <source>
        <dbReference type="ARBA" id="ARBA00023136"/>
    </source>
</evidence>
<feature type="transmembrane region" description="Helical" evidence="8">
    <location>
        <begin position="254"/>
        <end position="271"/>
    </location>
</feature>
<name>A0A078KZB7_9GAMM</name>
<dbReference type="AlphaFoldDB" id="A0A078KZB7"/>
<evidence type="ECO:0000256" key="3">
    <source>
        <dbReference type="ARBA" id="ARBA00022676"/>
    </source>
</evidence>
<dbReference type="Proteomes" id="UP000044071">
    <property type="component" value="Unassembled WGS sequence"/>
</dbReference>
<keyword evidence="11" id="KW-1185">Reference proteome</keyword>
<keyword evidence="4" id="KW-0808">Transferase</keyword>
<evidence type="ECO:0000259" key="9">
    <source>
        <dbReference type="Pfam" id="PF13231"/>
    </source>
</evidence>
<dbReference type="EMBL" id="CCSB01000001">
    <property type="protein sequence ID" value="CDZ77083.1"/>
    <property type="molecule type" value="Genomic_DNA"/>
</dbReference>
<feature type="transmembrane region" description="Helical" evidence="8">
    <location>
        <begin position="340"/>
        <end position="356"/>
    </location>
</feature>
<feature type="transmembrane region" description="Helical" evidence="8">
    <location>
        <begin position="70"/>
        <end position="97"/>
    </location>
</feature>
<feature type="domain" description="Glycosyltransferase RgtA/B/C/D-like" evidence="9">
    <location>
        <begin position="60"/>
        <end position="214"/>
    </location>
</feature>
<evidence type="ECO:0000256" key="1">
    <source>
        <dbReference type="ARBA" id="ARBA00004651"/>
    </source>
</evidence>
<evidence type="ECO:0000313" key="11">
    <source>
        <dbReference type="Proteomes" id="UP000044071"/>
    </source>
</evidence>
<proteinExistence type="predicted"/>
<evidence type="ECO:0000256" key="2">
    <source>
        <dbReference type="ARBA" id="ARBA00022475"/>
    </source>
</evidence>